<keyword evidence="2" id="KW-0812">Transmembrane</keyword>
<evidence type="ECO:0000256" key="1">
    <source>
        <dbReference type="SAM" id="MobiDB-lite"/>
    </source>
</evidence>
<keyword evidence="2" id="KW-0472">Membrane</keyword>
<dbReference type="RefSeq" id="WP_150684690.1">
    <property type="nucleotide sequence ID" value="NZ_CABPSI010000003.1"/>
</dbReference>
<reference evidence="3 4" key="1">
    <citation type="submission" date="2019-08" db="EMBL/GenBank/DDBJ databases">
        <authorList>
            <person name="Peeters C."/>
        </authorList>
    </citation>
    <scope>NUCLEOTIDE SEQUENCE [LARGE SCALE GENOMIC DNA]</scope>
    <source>
        <strain evidence="3 4">LMG 31115</strain>
    </source>
</reference>
<dbReference type="EMBL" id="CABPSI010000003">
    <property type="protein sequence ID" value="VVE18093.1"/>
    <property type="molecule type" value="Genomic_DNA"/>
</dbReference>
<sequence length="186" mass="19257">MTLKFRNPASGDVVEITYLSCVAAFFLGPLYLLAHGFGWHALIWVVLALGPAFVWDESALVVSLPLTCLLYSLLIHPMLVNQLRVKGWLPTRADAVTSPSHRGYGDYADGGHSSSTGRSLNGMVLAPTRVIAASPAISPAAGSPGALAANEITNVIADKAKPAGDQTSGAPAPSLAGNPDGDIAIK</sequence>
<feature type="region of interest" description="Disordered" evidence="1">
    <location>
        <begin position="159"/>
        <end position="186"/>
    </location>
</feature>
<keyword evidence="2" id="KW-1133">Transmembrane helix</keyword>
<protein>
    <submittedName>
        <fullName evidence="3">Uncharacterized protein</fullName>
    </submittedName>
</protein>
<dbReference type="Proteomes" id="UP000333828">
    <property type="component" value="Unassembled WGS sequence"/>
</dbReference>
<evidence type="ECO:0000256" key="2">
    <source>
        <dbReference type="SAM" id="Phobius"/>
    </source>
</evidence>
<accession>A0A5E4W1Q6</accession>
<name>A0A5E4W1Q6_9BURK</name>
<feature type="transmembrane region" description="Helical" evidence="2">
    <location>
        <begin position="61"/>
        <end position="80"/>
    </location>
</feature>
<gene>
    <name evidence="3" type="ORF">PIN31115_02982</name>
</gene>
<dbReference type="AlphaFoldDB" id="A0A5E4W1Q6"/>
<evidence type="ECO:0000313" key="4">
    <source>
        <dbReference type="Proteomes" id="UP000333828"/>
    </source>
</evidence>
<organism evidence="3 4">
    <name type="scientific">Pandoraea iniqua</name>
    <dbReference type="NCBI Taxonomy" id="2508288"/>
    <lineage>
        <taxon>Bacteria</taxon>
        <taxon>Pseudomonadati</taxon>
        <taxon>Pseudomonadota</taxon>
        <taxon>Betaproteobacteria</taxon>
        <taxon>Burkholderiales</taxon>
        <taxon>Burkholderiaceae</taxon>
        <taxon>Pandoraea</taxon>
    </lineage>
</organism>
<feature type="transmembrane region" description="Helical" evidence="2">
    <location>
        <begin position="16"/>
        <end position="34"/>
    </location>
</feature>
<keyword evidence="4" id="KW-1185">Reference proteome</keyword>
<evidence type="ECO:0000313" key="3">
    <source>
        <dbReference type="EMBL" id="VVE18093.1"/>
    </source>
</evidence>
<proteinExistence type="predicted"/>